<gene>
    <name evidence="1" type="ORF">DT944_08515</name>
</gene>
<dbReference type="InterPro" id="IPR009989">
    <property type="entry name" value="TrbM"/>
</dbReference>
<accession>A0A5T1VKY1</accession>
<protein>
    <submittedName>
        <fullName evidence="1">Conjugal transfer protein TrbM</fullName>
    </submittedName>
</protein>
<name>A0A5T1VKY1_CAMJU</name>
<organism evidence="1">
    <name type="scientific">Campylobacter jejuni</name>
    <dbReference type="NCBI Taxonomy" id="197"/>
    <lineage>
        <taxon>Bacteria</taxon>
        <taxon>Pseudomonadati</taxon>
        <taxon>Campylobacterota</taxon>
        <taxon>Epsilonproteobacteria</taxon>
        <taxon>Campylobacterales</taxon>
        <taxon>Campylobacteraceae</taxon>
        <taxon>Campylobacter</taxon>
    </lineage>
</organism>
<evidence type="ECO:0000313" key="1">
    <source>
        <dbReference type="EMBL" id="EAL7058343.1"/>
    </source>
</evidence>
<reference evidence="1" key="1">
    <citation type="submission" date="2018-07" db="EMBL/GenBank/DDBJ databases">
        <authorList>
            <consortium name="PulseNet: The National Subtyping Network for Foodborne Disease Surveillance"/>
            <person name="Tarr C.L."/>
            <person name="Trees E."/>
            <person name="Katz L.S."/>
            <person name="Carleton-Romer H.A."/>
            <person name="Stroika S."/>
            <person name="Kucerova Z."/>
            <person name="Roache K.F."/>
            <person name="Sabol A.L."/>
            <person name="Besser J."/>
            <person name="Gerner-Smidt P."/>
        </authorList>
    </citation>
    <scope>NUCLEOTIDE SEQUENCE</scope>
    <source>
        <strain evidence="1">PNUSAC004535</strain>
    </source>
</reference>
<sequence>MKHFIFGVKKITLALGATLLISNNAFADDVLTGDTRLACEAILCLSSGTRPGECSSSLARYFSIKFKKPWETVNARRAFLNLCPVQNDANIEDLVLNNLVDDVLPASDPRQCTPEYLNTQVEQSNNTYLDELLGNRSYRIKTTMPNFCYSLINHEYTDYKTPKYKCSGEFYSALEWRLSARLELVNWQEYQSLNDSQRYAISRSCGDNTCYTYFKKTPFSKICWTY</sequence>
<dbReference type="RefSeq" id="WP_002845017.1">
    <property type="nucleotide sequence ID" value="NZ_JBEDYN010000015.1"/>
</dbReference>
<proteinExistence type="predicted"/>
<comment type="caution">
    <text evidence="1">The sequence shown here is derived from an EMBL/GenBank/DDBJ whole genome shotgun (WGS) entry which is preliminary data.</text>
</comment>
<dbReference type="AlphaFoldDB" id="A0A5T1VKY1"/>
<dbReference type="EMBL" id="AACQMZ010000026">
    <property type="protein sequence ID" value="EAL7058343.1"/>
    <property type="molecule type" value="Genomic_DNA"/>
</dbReference>
<dbReference type="Pfam" id="PF07424">
    <property type="entry name" value="TrbM"/>
    <property type="match status" value="1"/>
</dbReference>